<evidence type="ECO:0000256" key="9">
    <source>
        <dbReference type="SAM" id="Phobius"/>
    </source>
</evidence>
<keyword evidence="5" id="KW-0573">Peptidoglycan synthesis</keyword>
<evidence type="ECO:0000256" key="5">
    <source>
        <dbReference type="ARBA" id="ARBA00022984"/>
    </source>
</evidence>
<feature type="transmembrane region" description="Helical" evidence="9">
    <location>
        <begin position="217"/>
        <end position="237"/>
    </location>
</feature>
<protein>
    <recommendedName>
        <fullName evidence="10">Peptidase S11 D-alanyl-D-alanine carboxypeptidase A N-terminal domain-containing protein</fullName>
    </recommendedName>
</protein>
<dbReference type="Proteomes" id="UP000632138">
    <property type="component" value="Unassembled WGS sequence"/>
</dbReference>
<feature type="region of interest" description="Disordered" evidence="8">
    <location>
        <begin position="1"/>
        <end position="165"/>
    </location>
</feature>
<reference evidence="11 12" key="1">
    <citation type="submission" date="2021-01" db="EMBL/GenBank/DDBJ databases">
        <title>Actinoplanes sp. nov. LDG1-06 isolated from lichen.</title>
        <authorList>
            <person name="Saeng-In P."/>
            <person name="Phongsopitanun W."/>
            <person name="Kanchanasin P."/>
            <person name="Yuki M."/>
            <person name="Kudo T."/>
            <person name="Ohkuma M."/>
            <person name="Tanasupawat S."/>
        </authorList>
    </citation>
    <scope>NUCLEOTIDE SEQUENCE [LARGE SCALE GENOMIC DNA]</scope>
    <source>
        <strain evidence="11 12">LDG1-06</strain>
    </source>
</reference>
<dbReference type="InterPro" id="IPR012338">
    <property type="entry name" value="Beta-lactam/transpept-like"/>
</dbReference>
<keyword evidence="9" id="KW-1133">Transmembrane helix</keyword>
<evidence type="ECO:0000256" key="8">
    <source>
        <dbReference type="SAM" id="MobiDB-lite"/>
    </source>
</evidence>
<keyword evidence="3" id="KW-0378">Hydrolase</keyword>
<evidence type="ECO:0000259" key="10">
    <source>
        <dbReference type="Pfam" id="PF00768"/>
    </source>
</evidence>
<evidence type="ECO:0000256" key="4">
    <source>
        <dbReference type="ARBA" id="ARBA00022960"/>
    </source>
</evidence>
<keyword evidence="2" id="KW-0732">Signal</keyword>
<evidence type="ECO:0000256" key="6">
    <source>
        <dbReference type="ARBA" id="ARBA00023316"/>
    </source>
</evidence>
<evidence type="ECO:0000256" key="1">
    <source>
        <dbReference type="ARBA" id="ARBA00007164"/>
    </source>
</evidence>
<dbReference type="Pfam" id="PF00768">
    <property type="entry name" value="Peptidase_S11"/>
    <property type="match status" value="1"/>
</dbReference>
<feature type="domain" description="Peptidase S11 D-alanyl-D-alanine carboxypeptidase A N-terminal" evidence="10">
    <location>
        <begin position="292"/>
        <end position="479"/>
    </location>
</feature>
<dbReference type="PANTHER" id="PTHR21581:SF33">
    <property type="entry name" value="D-ALANYL-D-ALANINE CARBOXYPEPTIDASE DACB"/>
    <property type="match status" value="1"/>
</dbReference>
<keyword evidence="9" id="KW-0472">Membrane</keyword>
<dbReference type="Gene3D" id="3.40.710.10">
    <property type="entry name" value="DD-peptidase/beta-lactamase superfamily"/>
    <property type="match status" value="1"/>
</dbReference>
<dbReference type="InterPro" id="IPR018044">
    <property type="entry name" value="Peptidase_S11"/>
</dbReference>
<organism evidence="11 12">
    <name type="scientific">Paractinoplanes ovalisporus</name>
    <dbReference type="NCBI Taxonomy" id="2810368"/>
    <lineage>
        <taxon>Bacteria</taxon>
        <taxon>Bacillati</taxon>
        <taxon>Actinomycetota</taxon>
        <taxon>Actinomycetes</taxon>
        <taxon>Micromonosporales</taxon>
        <taxon>Micromonosporaceae</taxon>
        <taxon>Paractinoplanes</taxon>
    </lineage>
</organism>
<keyword evidence="6" id="KW-0961">Cell wall biogenesis/degradation</keyword>
<comment type="similarity">
    <text evidence="1 7">Belongs to the peptidase S11 family.</text>
</comment>
<keyword evidence="9" id="KW-0812">Transmembrane</keyword>
<evidence type="ECO:0000313" key="12">
    <source>
        <dbReference type="Proteomes" id="UP000632138"/>
    </source>
</evidence>
<gene>
    <name evidence="11" type="ORF">JIG36_38025</name>
</gene>
<feature type="compositionally biased region" description="Polar residues" evidence="8">
    <location>
        <begin position="65"/>
        <end position="75"/>
    </location>
</feature>
<dbReference type="PANTHER" id="PTHR21581">
    <property type="entry name" value="D-ALANYL-D-ALANINE CARBOXYPEPTIDASE"/>
    <property type="match status" value="1"/>
</dbReference>
<evidence type="ECO:0000313" key="11">
    <source>
        <dbReference type="EMBL" id="MBM2621317.1"/>
    </source>
</evidence>
<dbReference type="EMBL" id="JAENHP010000019">
    <property type="protein sequence ID" value="MBM2621317.1"/>
    <property type="molecule type" value="Genomic_DNA"/>
</dbReference>
<accession>A0ABS2AN80</accession>
<evidence type="ECO:0000256" key="2">
    <source>
        <dbReference type="ARBA" id="ARBA00022729"/>
    </source>
</evidence>
<comment type="caution">
    <text evidence="11">The sequence shown here is derived from an EMBL/GenBank/DDBJ whole genome shotgun (WGS) entry which is preliminary data.</text>
</comment>
<dbReference type="SUPFAM" id="SSF56601">
    <property type="entry name" value="beta-lactamase/transpeptidase-like"/>
    <property type="match status" value="1"/>
</dbReference>
<name>A0ABS2AN80_9ACTN</name>
<feature type="compositionally biased region" description="Low complexity" evidence="8">
    <location>
        <begin position="120"/>
        <end position="132"/>
    </location>
</feature>
<keyword evidence="4" id="KW-0133">Cell shape</keyword>
<evidence type="ECO:0000256" key="3">
    <source>
        <dbReference type="ARBA" id="ARBA00022801"/>
    </source>
</evidence>
<keyword evidence="12" id="KW-1185">Reference proteome</keyword>
<dbReference type="PRINTS" id="PR00725">
    <property type="entry name" value="DADACBPTASE1"/>
</dbReference>
<sequence>MPVPAPRPPATPTSESAQAEPPPTTTPPGRATTPPASTSAGGSRSGGPSARSGTYGSPAQAPGTYGSTAPAQGRTSEAPAPTQGNTAPPSPGTYGSAKPGSPGQGPKDDPSARAGIYGSAAPQARAGATPATYGSKAPPTSPGTYGTYGSAAPAQSRGSGQAGVYGGAAPAKTSGTYGGAAAGSVVAGGGAAGGGTGGSGVRGAAADGRPRRRRGRLVGVLVAVVLLLGLVGGGAGVQLTRALPVATLATTVAASMRIPGEAPSLPWPEQGSAELMIEGLGRLGGSGREDAAPIGSVAKVMTAYVILRDHPLKGDEEGPSLTVTAADVADYNSRIASNQSLVPVQVGEKLTERDAIEALMLPSANNIAHQLAIWDAGSEAAFVDKMNAAADELGMTDTKYTDPSGYLPTTISTASDQVKLGRAALKMEVFAEIVALPDARIPVAGKIRNYNDLLGVEGVFGIKTGSTDEAGGNLLFSAYLTVGGRKLTIVGAVFNQPGLHTPEQLANVNREVKALLKAVRQTVKQYTLLPADPVGEVRTAWGATSTVRPVKPLQVVGWPGLTVPVKVTTSAPGASVTAGQAVGSVQASGVRVDLRADSATGDPSVWWRLTRTP</sequence>
<dbReference type="InterPro" id="IPR001967">
    <property type="entry name" value="Peptidase_S11_N"/>
</dbReference>
<proteinExistence type="inferred from homology"/>
<evidence type="ECO:0000256" key="7">
    <source>
        <dbReference type="RuleBase" id="RU004016"/>
    </source>
</evidence>
<feature type="compositionally biased region" description="Pro residues" evidence="8">
    <location>
        <begin position="1"/>
        <end position="11"/>
    </location>
</feature>
<feature type="compositionally biased region" description="Low complexity" evidence="8">
    <location>
        <begin position="27"/>
        <end position="54"/>
    </location>
</feature>